<accession>A0A4Q1BW21</accession>
<sequence length="333" mass="38609">MTKLTFHPRSPSPPTTSATPASKRQRINPTLSTLPFELFVAIAQFLDYNSLVNLSRVSRALQDPSESIIYSSLPLMDLAGRISSSSRSSAHLLDLAFDKWEQLIGPDGSADVLYGAMELLRSSFNSRPQRLMWVREVKVHCWQESPVKIMPSYTKETFDNFPKLYKVERMSIALESDWEAYLIGWLDIAPRIKSLIIYAGEIPPEESDDEEEKTHEKDEKSWPVLEELEELTVLSMLTSLERFISWVIRTSPKLRMLKIRAFGYEQTGHPREELYADWKVTLESEVVKTLKEREKEKEKGKIALDIPDKLVDVLEGRKPTFKRTQFYWERDDY</sequence>
<dbReference type="Proteomes" id="UP000289152">
    <property type="component" value="Unassembled WGS sequence"/>
</dbReference>
<reference evidence="3 4" key="1">
    <citation type="submission" date="2016-06" db="EMBL/GenBank/DDBJ databases">
        <title>Evolution of pathogenesis and genome organization in the Tremellales.</title>
        <authorList>
            <person name="Cuomo C."/>
            <person name="Litvintseva A."/>
            <person name="Heitman J."/>
            <person name="Chen Y."/>
            <person name="Sun S."/>
            <person name="Springer D."/>
            <person name="Dromer F."/>
            <person name="Young S."/>
            <person name="Zeng Q."/>
            <person name="Chapman S."/>
            <person name="Gujja S."/>
            <person name="Saif S."/>
            <person name="Birren B."/>
        </authorList>
    </citation>
    <scope>NUCLEOTIDE SEQUENCE [LARGE SCALE GENOMIC DNA]</scope>
    <source>
        <strain evidence="3 4">ATCC 28783</strain>
    </source>
</reference>
<dbReference type="EMBL" id="SDIL01000002">
    <property type="protein sequence ID" value="RXK42345.1"/>
    <property type="molecule type" value="Genomic_DNA"/>
</dbReference>
<comment type="caution">
    <text evidence="3">The sequence shown here is derived from an EMBL/GenBank/DDBJ whole genome shotgun (WGS) entry which is preliminary data.</text>
</comment>
<keyword evidence="4" id="KW-1185">Reference proteome</keyword>
<evidence type="ECO:0000259" key="2">
    <source>
        <dbReference type="PROSITE" id="PS50181"/>
    </source>
</evidence>
<proteinExistence type="predicted"/>
<protein>
    <recommendedName>
        <fullName evidence="2">F-box domain-containing protein</fullName>
    </recommendedName>
</protein>
<organism evidence="3 4">
    <name type="scientific">Tremella mesenterica</name>
    <name type="common">Jelly fungus</name>
    <dbReference type="NCBI Taxonomy" id="5217"/>
    <lineage>
        <taxon>Eukaryota</taxon>
        <taxon>Fungi</taxon>
        <taxon>Dikarya</taxon>
        <taxon>Basidiomycota</taxon>
        <taxon>Agaricomycotina</taxon>
        <taxon>Tremellomycetes</taxon>
        <taxon>Tremellales</taxon>
        <taxon>Tremellaceae</taxon>
        <taxon>Tremella</taxon>
    </lineage>
</organism>
<dbReference type="InterPro" id="IPR001810">
    <property type="entry name" value="F-box_dom"/>
</dbReference>
<feature type="region of interest" description="Disordered" evidence="1">
    <location>
        <begin position="1"/>
        <end position="26"/>
    </location>
</feature>
<dbReference type="PROSITE" id="PS50181">
    <property type="entry name" value="FBOX"/>
    <property type="match status" value="1"/>
</dbReference>
<dbReference type="Pfam" id="PF00646">
    <property type="entry name" value="F-box"/>
    <property type="match status" value="1"/>
</dbReference>
<evidence type="ECO:0000313" key="4">
    <source>
        <dbReference type="Proteomes" id="UP000289152"/>
    </source>
</evidence>
<gene>
    <name evidence="3" type="ORF">M231_00335</name>
</gene>
<dbReference type="InParanoid" id="A0A4Q1BW21"/>
<name>A0A4Q1BW21_TREME</name>
<dbReference type="InterPro" id="IPR036047">
    <property type="entry name" value="F-box-like_dom_sf"/>
</dbReference>
<evidence type="ECO:0000313" key="3">
    <source>
        <dbReference type="EMBL" id="RXK42345.1"/>
    </source>
</evidence>
<evidence type="ECO:0000256" key="1">
    <source>
        <dbReference type="SAM" id="MobiDB-lite"/>
    </source>
</evidence>
<dbReference type="AlphaFoldDB" id="A0A4Q1BW21"/>
<feature type="domain" description="F-box" evidence="2">
    <location>
        <begin position="28"/>
        <end position="73"/>
    </location>
</feature>
<dbReference type="SUPFAM" id="SSF81383">
    <property type="entry name" value="F-box domain"/>
    <property type="match status" value="1"/>
</dbReference>
<dbReference type="VEuPathDB" id="FungiDB:TREMEDRAFT_63513"/>